<sequence>MERPAFGRRRTISARDIAEREAVVSEAPHRVIPEEVWEGEAGDALTEMGLHPDSPENQRPTQESANEKFEEEAAKQQAFLAQANAQMPEGVSVVAYAMLPWDLWNGRFGELLAMRCGLWAPQAWNQMLLAADEQSSVALGLPQHPGGYPEGLIEEIERLLDEAYAPIAGLMEKTRVQQNFGWQEVEAHDQAIQDLTQKIIAMSHYLGSMCIGEEAFNRHKEIFGMNIGWY</sequence>
<dbReference type="Proteomes" id="UP001138681">
    <property type="component" value="Unassembled WGS sequence"/>
</dbReference>
<accession>A0A9X1JMI2</accession>
<dbReference type="EMBL" id="JAGSPC010000001">
    <property type="protein sequence ID" value="MBV7259449.1"/>
    <property type="molecule type" value="Genomic_DNA"/>
</dbReference>
<proteinExistence type="predicted"/>
<name>A0A9X1JMI2_9SPHN</name>
<evidence type="ECO:0000313" key="3">
    <source>
        <dbReference type="Proteomes" id="UP001138681"/>
    </source>
</evidence>
<dbReference type="RefSeq" id="WP_218404677.1">
    <property type="nucleotide sequence ID" value="NZ_JAGSPC010000001.1"/>
</dbReference>
<gene>
    <name evidence="2" type="ORF">KCG46_07675</name>
</gene>
<evidence type="ECO:0000256" key="1">
    <source>
        <dbReference type="SAM" id="MobiDB-lite"/>
    </source>
</evidence>
<comment type="caution">
    <text evidence="2">The sequence shown here is derived from an EMBL/GenBank/DDBJ whole genome shotgun (WGS) entry which is preliminary data.</text>
</comment>
<organism evidence="2 3">
    <name type="scientific">Erythrobacter crassostreae</name>
    <dbReference type="NCBI Taxonomy" id="2828328"/>
    <lineage>
        <taxon>Bacteria</taxon>
        <taxon>Pseudomonadati</taxon>
        <taxon>Pseudomonadota</taxon>
        <taxon>Alphaproteobacteria</taxon>
        <taxon>Sphingomonadales</taxon>
        <taxon>Erythrobacteraceae</taxon>
        <taxon>Erythrobacter/Porphyrobacter group</taxon>
        <taxon>Erythrobacter</taxon>
    </lineage>
</organism>
<evidence type="ECO:0000313" key="2">
    <source>
        <dbReference type="EMBL" id="MBV7259449.1"/>
    </source>
</evidence>
<reference evidence="2" key="1">
    <citation type="submission" date="2021-04" db="EMBL/GenBank/DDBJ databases">
        <authorList>
            <person name="Pira H."/>
            <person name="Risdian C."/>
            <person name="Wink J."/>
        </authorList>
    </citation>
    <scope>NUCLEOTIDE SEQUENCE</scope>
    <source>
        <strain evidence="2">WH158</strain>
    </source>
</reference>
<dbReference type="AlphaFoldDB" id="A0A9X1JMI2"/>
<protein>
    <submittedName>
        <fullName evidence="2">Uncharacterized protein</fullName>
    </submittedName>
</protein>
<keyword evidence="3" id="KW-1185">Reference proteome</keyword>
<feature type="region of interest" description="Disordered" evidence="1">
    <location>
        <begin position="37"/>
        <end position="70"/>
    </location>
</feature>